<reference evidence="2 3" key="1">
    <citation type="submission" date="2024-01" db="EMBL/GenBank/DDBJ databases">
        <title>A telomere-to-telomere, gap-free genome of sweet tea (Lithocarpus litseifolius).</title>
        <authorList>
            <person name="Zhou J."/>
        </authorList>
    </citation>
    <scope>NUCLEOTIDE SEQUENCE [LARGE SCALE GENOMIC DNA]</scope>
    <source>
        <strain evidence="2">Zhou-2022a</strain>
        <tissue evidence="2">Leaf</tissue>
    </source>
</reference>
<dbReference type="Proteomes" id="UP001459277">
    <property type="component" value="Unassembled WGS sequence"/>
</dbReference>
<feature type="region of interest" description="Disordered" evidence="1">
    <location>
        <begin position="1"/>
        <end position="92"/>
    </location>
</feature>
<protein>
    <submittedName>
        <fullName evidence="2">Uncharacterized protein</fullName>
    </submittedName>
</protein>
<proteinExistence type="predicted"/>
<dbReference type="AlphaFoldDB" id="A0AAW2BT58"/>
<feature type="compositionally biased region" description="Acidic residues" evidence="1">
    <location>
        <begin position="67"/>
        <end position="92"/>
    </location>
</feature>
<gene>
    <name evidence="2" type="ORF">SO802_032191</name>
</gene>
<feature type="compositionally biased region" description="Polar residues" evidence="1">
    <location>
        <begin position="1"/>
        <end position="18"/>
    </location>
</feature>
<accession>A0AAW2BT58</accession>
<sequence length="92" mass="10427">MGCGKSKNTGQVLHQNNVIRKKSIDEKNGAFEKEMPPVDKEESETKEHDAEEPMSDKEKPIAMEKSDSDDEIFFSAEEEEPESEPEDEDPTL</sequence>
<name>A0AAW2BT58_9ROSI</name>
<evidence type="ECO:0000313" key="3">
    <source>
        <dbReference type="Proteomes" id="UP001459277"/>
    </source>
</evidence>
<evidence type="ECO:0000256" key="1">
    <source>
        <dbReference type="SAM" id="MobiDB-lite"/>
    </source>
</evidence>
<keyword evidence="3" id="KW-1185">Reference proteome</keyword>
<dbReference type="EMBL" id="JAZDWU010000011">
    <property type="protein sequence ID" value="KAK9987240.1"/>
    <property type="molecule type" value="Genomic_DNA"/>
</dbReference>
<evidence type="ECO:0000313" key="2">
    <source>
        <dbReference type="EMBL" id="KAK9987240.1"/>
    </source>
</evidence>
<organism evidence="2 3">
    <name type="scientific">Lithocarpus litseifolius</name>
    <dbReference type="NCBI Taxonomy" id="425828"/>
    <lineage>
        <taxon>Eukaryota</taxon>
        <taxon>Viridiplantae</taxon>
        <taxon>Streptophyta</taxon>
        <taxon>Embryophyta</taxon>
        <taxon>Tracheophyta</taxon>
        <taxon>Spermatophyta</taxon>
        <taxon>Magnoliopsida</taxon>
        <taxon>eudicotyledons</taxon>
        <taxon>Gunneridae</taxon>
        <taxon>Pentapetalae</taxon>
        <taxon>rosids</taxon>
        <taxon>fabids</taxon>
        <taxon>Fagales</taxon>
        <taxon>Fagaceae</taxon>
        <taxon>Lithocarpus</taxon>
    </lineage>
</organism>
<comment type="caution">
    <text evidence="2">The sequence shown here is derived from an EMBL/GenBank/DDBJ whole genome shotgun (WGS) entry which is preliminary data.</text>
</comment>
<feature type="compositionally biased region" description="Basic and acidic residues" evidence="1">
    <location>
        <begin position="22"/>
        <end position="66"/>
    </location>
</feature>